<dbReference type="RefSeq" id="WP_104850315.1">
    <property type="nucleotide sequence ID" value="NZ_PKOZ01000011.1"/>
</dbReference>
<dbReference type="AlphaFoldDB" id="A0A2S7MX10"/>
<dbReference type="Pfam" id="PF10924">
    <property type="entry name" value="DUF2711"/>
    <property type="match status" value="1"/>
</dbReference>
<dbReference type="EMBL" id="PKOZ01000011">
    <property type="protein sequence ID" value="PQD94314.1"/>
    <property type="molecule type" value="Genomic_DNA"/>
</dbReference>
<comment type="caution">
    <text evidence="1">The sequence shown here is derived from an EMBL/GenBank/DDBJ whole genome shotgun (WGS) entry which is preliminary data.</text>
</comment>
<sequence>MEIKVVPAPHRYAICAWEDMSIKEFYRGVFDEVFIFFHPFIKPVTIEYELFEPDTYPSKSQIIQHCEGVTWEEFIDLSGITSIRQLDIGLRTSILGLGEKFADESAAKIIWDVCEWNQLIPPCKGHFPELLINKILHSVQGIGHDWIWGGDEFCTERKLELINDLIDEDEIAYRNLFTHDQQLLLTTHWDSHFSLLCSDKKTIAHIVNECSLEGFYCNEETQIYWSVWN</sequence>
<dbReference type="InterPro" id="IPR024250">
    <property type="entry name" value="DUF2711"/>
</dbReference>
<keyword evidence="2" id="KW-1185">Reference proteome</keyword>
<dbReference type="Proteomes" id="UP000239663">
    <property type="component" value="Unassembled WGS sequence"/>
</dbReference>
<accession>A0A2S7MX10</accession>
<name>A0A2S7MX10_9BACI</name>
<proteinExistence type="predicted"/>
<protein>
    <submittedName>
        <fullName evidence="1">DUF2711 domain-containing protein</fullName>
    </submittedName>
</protein>
<evidence type="ECO:0000313" key="1">
    <source>
        <dbReference type="EMBL" id="PQD94314.1"/>
    </source>
</evidence>
<dbReference type="OrthoDB" id="9151069at2"/>
<evidence type="ECO:0000313" key="2">
    <source>
        <dbReference type="Proteomes" id="UP000239663"/>
    </source>
</evidence>
<gene>
    <name evidence="1" type="ORF">CYL18_14845</name>
</gene>
<organism evidence="1 2">
    <name type="scientific">Pradoshia eiseniae</name>
    <dbReference type="NCBI Taxonomy" id="2064768"/>
    <lineage>
        <taxon>Bacteria</taxon>
        <taxon>Bacillati</taxon>
        <taxon>Bacillota</taxon>
        <taxon>Bacilli</taxon>
        <taxon>Bacillales</taxon>
        <taxon>Bacillaceae</taxon>
        <taxon>Pradoshia</taxon>
    </lineage>
</organism>
<reference evidence="1 2" key="1">
    <citation type="submission" date="2017-12" db="EMBL/GenBank/DDBJ databases">
        <title>Taxonomic description and draft genome of Pradoshia cofamensis Gen. nov., sp. nov., a thermotolerant bacillale isolated from anterior gut of earthworm Eisenia fetida.</title>
        <authorList>
            <person name="Saha T."/>
            <person name="Chakraborty R."/>
        </authorList>
    </citation>
    <scope>NUCLEOTIDE SEQUENCE [LARGE SCALE GENOMIC DNA]</scope>
    <source>
        <strain evidence="1 2">EAG3</strain>
    </source>
</reference>